<evidence type="ECO:0000313" key="1">
    <source>
        <dbReference type="EMBL" id="CAH6722495.1"/>
    </source>
</evidence>
<keyword evidence="2" id="KW-1185">Reference proteome</keyword>
<reference evidence="1" key="1">
    <citation type="submission" date="2022-06" db="EMBL/GenBank/DDBJ databases">
        <authorList>
            <person name="Legras J.-L."/>
            <person name="Devillers H."/>
            <person name="Grondin C."/>
        </authorList>
    </citation>
    <scope>NUCLEOTIDE SEQUENCE</scope>
    <source>
        <strain evidence="1">CLIB 1444</strain>
    </source>
</reference>
<dbReference type="EMBL" id="CALSDN010000009">
    <property type="protein sequence ID" value="CAH6722495.1"/>
    <property type="molecule type" value="Genomic_DNA"/>
</dbReference>
<name>A0ACA9YBR3_9ASCO</name>
<organism evidence="1 2">
    <name type="scientific">[Candida] jaroonii</name>
    <dbReference type="NCBI Taxonomy" id="467808"/>
    <lineage>
        <taxon>Eukaryota</taxon>
        <taxon>Fungi</taxon>
        <taxon>Dikarya</taxon>
        <taxon>Ascomycota</taxon>
        <taxon>Saccharomycotina</taxon>
        <taxon>Pichiomycetes</taxon>
        <taxon>Debaryomycetaceae</taxon>
        <taxon>Yamadazyma</taxon>
    </lineage>
</organism>
<proteinExistence type="predicted"/>
<sequence length="953" mass="111474">MVIDQVIQCLNTMYSGASQESKKQAMDFLENFQKSNESWMITNEYLNSNFGNNDNIQIKLFLSQTLRNKLTYDLNQLNDNNLTELRNMILQLILNYSGNNNKLIRIQLNICLSQLILQDLNWLDPLNDLIDFFTKNNMLPNLFEFLKILPEELNDINKTFLNDEEFTHRTNSIVNDNNISRIFTIFDNSINGNELLILDCLNNWIKELPIEKFLSIESLTNLIFNSLNNEALFEKSVECLITIIRETRDIENHQIINAILGKLLDLHTSIKVDEDNFELLARLYLESCESWHVLIAKNPESFYKLVEILLSYLNLDENLNIIHYSFYFWYLLKQLIILPNFKNSRIIFTPIYENLIKIIMKHLTYPISSDEDENNNEDHDLFDGDKEQEDKFKEFRYEMADVLKEATVVVGPYRALSIPFENIKTIQSGGSNLKWQNIESSLFTMRSMAKEIPKTENKILPNIMKFLIELPEIPKIRYSATLVLGRYTEWTNMNPEYLEIQLNYIIKGFELTFNPNDTKSISMASTSALMYFCQDCSKLMIKYLEQLYILYNQISGKVDFKSNSEVINGISHILINFNEDDPKLSEFLQVFLKPIFNNLENLYESTDSENIGENFDLITIIIKILKIRDYNVQDNKVVGIFNNYILPLINKFLTKFIDNLNVNEKILKLIKTSVESFNIYLLNNLKNLIDLLLQGFKFNNFGCYLYVSGSILREFSDPEHFELSLINEVFKFGVEQCLNFFKILSTKDAKSINEIPDVIEDFFRMLDDLLMYYPNQFFDIDETIIINPSIESSVLLFDNFESFEGTISVIHYLIDLVSWGSNNIPVSFVEINDHNSIKSKIINLIGSKGDVLLNNLIRNLIFKFNNFNNDTITYELNDLILKFIVLSPPDKIVNWLMKILTDLPNNDNKQLNKFNNIINTAINNKDQKRIRSCLKDYIGWYTRKNIKARTTTI</sequence>
<comment type="caution">
    <text evidence="1">The sequence shown here is derived from an EMBL/GenBank/DDBJ whole genome shotgun (WGS) entry which is preliminary data.</text>
</comment>
<protein>
    <submittedName>
        <fullName evidence="1">mRNA transport regulator Mtr10p</fullName>
    </submittedName>
</protein>
<accession>A0ACA9YBR3</accession>
<dbReference type="Proteomes" id="UP001152531">
    <property type="component" value="Unassembled WGS sequence"/>
</dbReference>
<evidence type="ECO:0000313" key="2">
    <source>
        <dbReference type="Proteomes" id="UP001152531"/>
    </source>
</evidence>
<gene>
    <name evidence="1" type="ORF">CLIB1444_09S04830</name>
</gene>